<feature type="compositionally biased region" description="Polar residues" evidence="2">
    <location>
        <begin position="1643"/>
        <end position="1662"/>
    </location>
</feature>
<feature type="compositionally biased region" description="Acidic residues" evidence="2">
    <location>
        <begin position="789"/>
        <end position="798"/>
    </location>
</feature>
<dbReference type="SUPFAM" id="SSF48452">
    <property type="entry name" value="TPR-like"/>
    <property type="match status" value="1"/>
</dbReference>
<proteinExistence type="predicted"/>
<feature type="compositionally biased region" description="Low complexity" evidence="2">
    <location>
        <begin position="1723"/>
        <end position="1743"/>
    </location>
</feature>
<feature type="compositionally biased region" description="Polar residues" evidence="2">
    <location>
        <begin position="1359"/>
        <end position="1383"/>
    </location>
</feature>
<feature type="compositionally biased region" description="Low complexity" evidence="2">
    <location>
        <begin position="1285"/>
        <end position="1334"/>
    </location>
</feature>
<keyword evidence="1" id="KW-0175">Coiled coil</keyword>
<evidence type="ECO:0000256" key="2">
    <source>
        <dbReference type="SAM" id="MobiDB-lite"/>
    </source>
</evidence>
<protein>
    <submittedName>
        <fullName evidence="3">Uncharacterized protein</fullName>
    </submittedName>
</protein>
<feature type="compositionally biased region" description="Low complexity" evidence="2">
    <location>
        <begin position="1751"/>
        <end position="1769"/>
    </location>
</feature>
<organism evidence="3 4">
    <name type="scientific">Brumimicrobium oceani</name>
    <dbReference type="NCBI Taxonomy" id="2100725"/>
    <lineage>
        <taxon>Bacteria</taxon>
        <taxon>Pseudomonadati</taxon>
        <taxon>Bacteroidota</taxon>
        <taxon>Flavobacteriia</taxon>
        <taxon>Flavobacteriales</taxon>
        <taxon>Crocinitomicaceae</taxon>
        <taxon>Brumimicrobium</taxon>
    </lineage>
</organism>
<feature type="compositionally biased region" description="Acidic residues" evidence="2">
    <location>
        <begin position="1261"/>
        <end position="1270"/>
    </location>
</feature>
<keyword evidence="4" id="KW-1185">Reference proteome</keyword>
<feature type="coiled-coil region" evidence="1">
    <location>
        <begin position="2204"/>
        <end position="2273"/>
    </location>
</feature>
<feature type="compositionally biased region" description="Acidic residues" evidence="2">
    <location>
        <begin position="1409"/>
        <end position="1418"/>
    </location>
</feature>
<feature type="compositionally biased region" description="Acidic residues" evidence="2">
    <location>
        <begin position="1483"/>
        <end position="1492"/>
    </location>
</feature>
<evidence type="ECO:0000256" key="1">
    <source>
        <dbReference type="SAM" id="Coils"/>
    </source>
</evidence>
<feature type="compositionally biased region" description="Acidic residues" evidence="2">
    <location>
        <begin position="1770"/>
        <end position="1779"/>
    </location>
</feature>
<feature type="compositionally biased region" description="Low complexity" evidence="2">
    <location>
        <begin position="1663"/>
        <end position="1695"/>
    </location>
</feature>
<feature type="coiled-coil region" evidence="1">
    <location>
        <begin position="592"/>
        <end position="622"/>
    </location>
</feature>
<reference evidence="3 4" key="2">
    <citation type="submission" date="2018-05" db="EMBL/GenBank/DDBJ databases">
        <authorList>
            <person name="Lanie J.A."/>
            <person name="Ng W.-L."/>
            <person name="Kazmierczak K.M."/>
            <person name="Andrzejewski T.M."/>
            <person name="Davidsen T.M."/>
            <person name="Wayne K.J."/>
            <person name="Tettelin H."/>
            <person name="Glass J.I."/>
            <person name="Rusch D."/>
            <person name="Podicherti R."/>
            <person name="Tsui H.-C.T."/>
            <person name="Winkler M.E."/>
        </authorList>
    </citation>
    <scope>NUCLEOTIDE SEQUENCE [LARGE SCALE GENOMIC DNA]</scope>
    <source>
        <strain evidence="3 4">C305</strain>
    </source>
</reference>
<dbReference type="Pfam" id="PF07676">
    <property type="entry name" value="PD40"/>
    <property type="match status" value="1"/>
</dbReference>
<feature type="region of interest" description="Disordered" evidence="2">
    <location>
        <begin position="1079"/>
        <end position="1106"/>
    </location>
</feature>
<feature type="compositionally biased region" description="Polar residues" evidence="2">
    <location>
        <begin position="1501"/>
        <end position="1520"/>
    </location>
</feature>
<dbReference type="Proteomes" id="UP000245370">
    <property type="component" value="Unassembled WGS sequence"/>
</dbReference>
<feature type="compositionally biased region" description="Low complexity" evidence="2">
    <location>
        <begin position="1079"/>
        <end position="1093"/>
    </location>
</feature>
<accession>A0A2U2X0Y9</accession>
<feature type="compositionally biased region" description="Low complexity" evidence="2">
    <location>
        <begin position="1521"/>
        <end position="1553"/>
    </location>
</feature>
<feature type="compositionally biased region" description="Low complexity" evidence="2">
    <location>
        <begin position="1596"/>
        <end position="1624"/>
    </location>
</feature>
<evidence type="ECO:0000313" key="4">
    <source>
        <dbReference type="Proteomes" id="UP000245370"/>
    </source>
</evidence>
<dbReference type="InterPro" id="IPR011659">
    <property type="entry name" value="WD40"/>
</dbReference>
<feature type="compositionally biased region" description="Polar residues" evidence="2">
    <location>
        <begin position="1572"/>
        <end position="1595"/>
    </location>
</feature>
<dbReference type="Gene3D" id="1.25.40.10">
    <property type="entry name" value="Tetratricopeptide repeat domain"/>
    <property type="match status" value="1"/>
</dbReference>
<comment type="caution">
    <text evidence="3">The sequence shown here is derived from an EMBL/GenBank/DDBJ whole genome shotgun (WGS) entry which is preliminary data.</text>
</comment>
<feature type="compositionally biased region" description="Acidic residues" evidence="2">
    <location>
        <begin position="1554"/>
        <end position="1563"/>
    </location>
</feature>
<feature type="region of interest" description="Disordered" evidence="2">
    <location>
        <begin position="788"/>
        <end position="830"/>
    </location>
</feature>
<feature type="compositionally biased region" description="Basic and acidic residues" evidence="2">
    <location>
        <begin position="959"/>
        <end position="969"/>
    </location>
</feature>
<feature type="region of interest" description="Disordered" evidence="2">
    <location>
        <begin position="933"/>
        <end position="981"/>
    </location>
</feature>
<feature type="compositionally biased region" description="Acidic residues" evidence="2">
    <location>
        <begin position="1787"/>
        <end position="1798"/>
    </location>
</feature>
<feature type="compositionally biased region" description="Low complexity" evidence="2">
    <location>
        <begin position="1436"/>
        <end position="1482"/>
    </location>
</feature>
<feature type="coiled-coil region" evidence="1">
    <location>
        <begin position="672"/>
        <end position="728"/>
    </location>
</feature>
<evidence type="ECO:0000313" key="3">
    <source>
        <dbReference type="EMBL" id="PWH81443.1"/>
    </source>
</evidence>
<reference evidence="3 4" key="1">
    <citation type="submission" date="2018-05" db="EMBL/GenBank/DDBJ databases">
        <title>Brumimicrobium oceani sp. nov., isolated from coastal sediment.</title>
        <authorList>
            <person name="Kou Y."/>
        </authorList>
    </citation>
    <scope>NUCLEOTIDE SEQUENCE [LARGE SCALE GENOMIC DNA]</scope>
    <source>
        <strain evidence="3 4">C305</strain>
    </source>
</reference>
<sequence length="2773" mass="311053">MSLQMGLKHFLLLLTLIFGGLFVTAQESKEDIDKQAQALFRKGEYLEATPLFLRLLSLEPRNPNYNYKYGTCLLYNADKNTEAFRYLNYSIQKDSEVDAEAYYYLGKAYHLTYRFNKAIKNYELYKQKAGARALEELQVDRQIEMCRNGKTQFSDITETIVLEKTQIDLKSFFRIYDLKDIGGNLIVAEEFQSKQDKKNNHTPLIHFPINSDYIYYSSYGSGSENKDIYFRYRTTNGEWSKESPVLGDVNTPYNEDYPYMHPNGKYLYFSSEGHKSMGGYDVFRSEYDQSTNTFGIPENMNISISSPDNDFLYIVDSLDKHAYFASQRESETNKVHVYKVRLERLPMEMVVLAGNFNSEINPTHKTISIEVNDATGDLVGKFTSNNKGEYNIRLPKKGKYEFVVKLDKNDKKFKETISIPKVNSFRPLKQTITEIEKDGENLVVFNNLFNEKVENYDEILAEAIEAKAKMNINRDLFNLDSLDKIQEQKKVFDQVGLAQYTNVEIRDLIQTKFKDLYLRQTSTDSLILKSRYIVQNGNDAIKKAVKSADSLMQLSKENPEDPQKERWRTLSAREIEKSKAIQQDMLNAQIILSHLEKDYAEKESLLATAKNLNNSIKDLKTSNTKGLIDAVSKYPTFVSEELLVRTKTNAYFEYLAVINDELRLRDNLISTKDSLNRAKQATQTELAKLERAYAAASKREKEDISFELSKAEIRLEGLENEIKYTEEVIAEKSKIADQKQTLAQISRSPIKEDMIAEHDLAEEFENLLADIHEIENNADALPESKDIAETEQETENNSENEIIAENQEESADLNTVEETDKKEESNDQAEEQITVIPTLFVLDPEYADDIARIEKDIENGSSSKNQLVERKTQAISKIQEAQVIVAEQSAENPGDINLSRTNLSLNKLEEKLLSEVAVLQTEIDAESGIIAATTENEESEQLAENETKNMSSANEEADPEKTEEIKGEESENPSTPKAVSLPTLAEIDSDYVRDIAQLEAAVNSGETDKTALIARKNQAIIKVKDAIVEVNDKQVDGAQNEALTSALEALSSIEQSLISDVEKLEREIASENEMIAEALASETTESTEENTANETEEKSSETDSTQAELIAENKEVSEAIELESNEQLNNIVLEEADNSINKALLEIDSDYTEDIAQIQKDIEQGNADRNALIKRRYQAALKVHEAKEKTTTLLSQTPEDLDLAMKVDLLNNLENRIYGEIETIENAIKEDEELLAENNKTNENSEIETNTENELANNETEATEENESTNENELVAETNEEAAEESPANAETESNSEIAENTENSENTQNSEEAMNENNANIESVNNELANNEAEATEENESTNENELVAEINEEATEESQANAETENNSEIAENTENTKNTQNSEEAMNENNANIESVNNELANNEAEATEENESTNENELVAEINEEATEESQANAETENNSEIAENTENTENTQNSEEAMNENNANIESANNELANNETEATEENESTNENELVAETTGETAEESQANAETENNSEIAENTENAQNSEEATNENNANIESANNELANNETEATEENESTNENELVAETTGETAEESQANAETENNSEIAENTENAQNSEEAMNENNANIESANNELASNETEATEENESTDENELVAETTGETAEESQANAETENNSEIAENTENAQNSEEATNENNANIESVNNELANNEAEATEENESTNENELVAETNEGAAEESQANAETENNSEIAENSENTESTQNSKEATNENNASVESVNNELANNEAEATEENESTNENELVAETNEESTEETQANDEITIEDMATVSNPERVLELIDPNYLSEVAQIEQGIQEGTKTNSDLIKRKYKVLIDVGDVKSETLREEEINPTPIVAQKLKTINTIENQIVQEIDDLESHELVASSNNTESSFEDVLSISTISKEDIPRKIENSLTDKSQSKINKLFKEKEELELAIKANPALAENKKTSSKMNKIENEIASELSIALQNSLITNYPDLVRKSDQLLQKSPDEISSLSAQQSVVKIEQILQKSGEQKSAVELYNLFSEAFNEQEKTLKLIKDTRTQKQIDNYISQAVEELNLENIETKTVALTANEIMKEQNQLNLKLVNLNEQINELNAMVINANRQNKNAIEFNINQLNLIKTGLENRLYENSKALDKIEEQQRADANKGISKEAIKNTLTYKEEVEIAQSKEYIDQLRNNNRLTQAQYELRIKEAQLNDEQTELKEIYDEVKTNGRLTDEKKEAIKTQLAAISKTKNDVARLRENVQNKQNDVAMSLPNDAELRYKTENMIARDVAPLKAMPIRTSSLALVKTGLVIGEKAKAIYSDENPIPIIREVNDQMSGLVYRVQIGAFRNPVPNETFNQFSPISGDNIGSGWIKYVVGLFGDREIAGDARDKIRALGYSDAFIVAYCDGERIPVYRAVELASSGACISEINDDEDLIAETDNDSDSTARTLTTITKSNELDEFAYNKTIGSAEADVVENKAGLFYTVQVGVYNTPATSEQLSNVSPLITKRLPTGLIRYSSGVFDSYDAAIPKRNQVVEKGISDAYIVAYYKGLRITASEANAILKAQGDVVLQSNMPKPRRNEMANNNVTSIANETQEAFINSSNTKNLLVSTKSYPEFPIQELNRYNEEGELFYYDSKTQKIQSFLFDGDIISSQFMADFEKVSVYNNAYSIINESTPYRKNAIENPESNLIHLEVAINNEDLNSDLMEVILNTPVIKEMQTNKNQLLVNFYAVDVDNNQNVVDRLQAVLTKLGATEITKTAKTF</sequence>
<dbReference type="SUPFAM" id="SSF75011">
    <property type="entry name" value="3-carboxy-cis,cis-mucoante lactonizing enzyme"/>
    <property type="match status" value="1"/>
</dbReference>
<feature type="compositionally biased region" description="Acidic residues" evidence="2">
    <location>
        <begin position="1696"/>
        <end position="1705"/>
    </location>
</feature>
<feature type="compositionally biased region" description="Acidic residues" evidence="2">
    <location>
        <begin position="1335"/>
        <end position="1344"/>
    </location>
</feature>
<feature type="compositionally biased region" description="Acidic residues" evidence="2">
    <location>
        <begin position="1625"/>
        <end position="1638"/>
    </location>
</feature>
<gene>
    <name evidence="3" type="ORF">DIT68_15025</name>
</gene>
<dbReference type="InterPro" id="IPR011990">
    <property type="entry name" value="TPR-like_helical_dom_sf"/>
</dbReference>
<feature type="compositionally biased region" description="Low complexity" evidence="2">
    <location>
        <begin position="1384"/>
        <end position="1408"/>
    </location>
</feature>
<name>A0A2U2X0Y9_9FLAO</name>
<feature type="coiled-coil region" evidence="1">
    <location>
        <begin position="2092"/>
        <end position="2126"/>
    </location>
</feature>
<dbReference type="EMBL" id="QFRJ01000017">
    <property type="protein sequence ID" value="PWH81443.1"/>
    <property type="molecule type" value="Genomic_DNA"/>
</dbReference>
<feature type="compositionally biased region" description="Acidic residues" evidence="2">
    <location>
        <begin position="806"/>
        <end position="817"/>
    </location>
</feature>
<feature type="region of interest" description="Disordered" evidence="2">
    <location>
        <begin position="1237"/>
        <end position="1798"/>
    </location>
</feature>